<comment type="similarity">
    <text evidence="4">Belongs to the Cyclase 1 superfamily.</text>
</comment>
<dbReference type="Pfam" id="PF04389">
    <property type="entry name" value="Peptidase_M28"/>
    <property type="match status" value="1"/>
</dbReference>
<accession>A0A8J6H837</accession>
<evidence type="ECO:0000256" key="9">
    <source>
        <dbReference type="ARBA" id="ARBA00022723"/>
    </source>
</evidence>
<keyword evidence="9" id="KW-0479">Metal-binding</keyword>
<evidence type="ECO:0000256" key="8">
    <source>
        <dbReference type="ARBA" id="ARBA00022679"/>
    </source>
</evidence>
<keyword evidence="7" id="KW-0964">Secreted</keyword>
<evidence type="ECO:0000256" key="11">
    <source>
        <dbReference type="ARBA" id="ARBA00023157"/>
    </source>
</evidence>
<dbReference type="InterPro" id="IPR037175">
    <property type="entry name" value="KFase_sf"/>
</dbReference>
<evidence type="ECO:0000256" key="10">
    <source>
        <dbReference type="ARBA" id="ARBA00022833"/>
    </source>
</evidence>
<dbReference type="PANTHER" id="PTHR12283:SF6">
    <property type="entry name" value="GLUTAMINYL-PEPTIDE CYCLOTRANSFERASE-RELATED"/>
    <property type="match status" value="1"/>
</dbReference>
<dbReference type="InterPro" id="IPR037457">
    <property type="entry name" value="M28_QC"/>
</dbReference>
<evidence type="ECO:0000256" key="3">
    <source>
        <dbReference type="ARBA" id="ARBA00006014"/>
    </source>
</evidence>
<dbReference type="InterPro" id="IPR007325">
    <property type="entry name" value="KFase/CYL"/>
</dbReference>
<organism evidence="16 17">
    <name type="scientific">Tenebrio molitor</name>
    <name type="common">Yellow mealworm beetle</name>
    <dbReference type="NCBI Taxonomy" id="7067"/>
    <lineage>
        <taxon>Eukaryota</taxon>
        <taxon>Metazoa</taxon>
        <taxon>Ecdysozoa</taxon>
        <taxon>Arthropoda</taxon>
        <taxon>Hexapoda</taxon>
        <taxon>Insecta</taxon>
        <taxon>Pterygota</taxon>
        <taxon>Neoptera</taxon>
        <taxon>Endopterygota</taxon>
        <taxon>Coleoptera</taxon>
        <taxon>Polyphaga</taxon>
        <taxon>Cucujiformia</taxon>
        <taxon>Tenebrionidae</taxon>
        <taxon>Tenebrio</taxon>
    </lineage>
</organism>
<keyword evidence="10" id="KW-0862">Zinc</keyword>
<comment type="similarity">
    <text evidence="3">Belongs to the glutaminyl-peptide cyclotransferase family.</text>
</comment>
<dbReference type="InterPro" id="IPR040234">
    <property type="entry name" value="QC/QCL"/>
</dbReference>
<protein>
    <recommendedName>
        <fullName evidence="6">Glutaminyl-peptide cyclotransferase</fullName>
        <ecNumber evidence="5">2.3.2.5</ecNumber>
    </recommendedName>
</protein>
<name>A0A8J6H837_TENMO</name>
<evidence type="ECO:0000256" key="1">
    <source>
        <dbReference type="ARBA" id="ARBA00000001"/>
    </source>
</evidence>
<keyword evidence="11" id="KW-1015">Disulfide bond</keyword>
<feature type="signal peptide" evidence="14">
    <location>
        <begin position="1"/>
        <end position="20"/>
    </location>
</feature>
<dbReference type="SUPFAM" id="SSF102198">
    <property type="entry name" value="Putative cyclase"/>
    <property type="match status" value="1"/>
</dbReference>
<dbReference type="GO" id="GO:0005576">
    <property type="term" value="C:extracellular region"/>
    <property type="evidence" value="ECO:0007669"/>
    <property type="project" value="UniProtKB-SubCell"/>
</dbReference>
<dbReference type="GO" id="GO:0008270">
    <property type="term" value="F:zinc ion binding"/>
    <property type="evidence" value="ECO:0007669"/>
    <property type="project" value="TreeGrafter"/>
</dbReference>
<comment type="function">
    <text evidence="13">Acts as a glutaminyl-peptide cyclotransferase. Responsible for the biosynthesis of pyroglutamyl peptides. Might be more efficient in the conversion of tri and tetrapeptides in vitro. Might have a relative preference for substrates containing hydrophobic amino acids in vitro.</text>
</comment>
<feature type="chain" id="PRO_5035203673" description="Glutaminyl-peptide cyclotransferase" evidence="14">
    <location>
        <begin position="21"/>
        <end position="554"/>
    </location>
</feature>
<dbReference type="Proteomes" id="UP000719412">
    <property type="component" value="Unassembled WGS sequence"/>
</dbReference>
<dbReference type="EMBL" id="JABDTM020028403">
    <property type="protein sequence ID" value="KAH0808998.1"/>
    <property type="molecule type" value="Genomic_DNA"/>
</dbReference>
<dbReference type="EC" id="2.3.2.5" evidence="5"/>
<dbReference type="AlphaFoldDB" id="A0A8J6H837"/>
<evidence type="ECO:0000256" key="5">
    <source>
        <dbReference type="ARBA" id="ARBA00012012"/>
    </source>
</evidence>
<dbReference type="Pfam" id="PF04199">
    <property type="entry name" value="Cyclase"/>
    <property type="match status" value="1"/>
</dbReference>
<evidence type="ECO:0000259" key="15">
    <source>
        <dbReference type="Pfam" id="PF04389"/>
    </source>
</evidence>
<evidence type="ECO:0000256" key="4">
    <source>
        <dbReference type="ARBA" id="ARBA00007865"/>
    </source>
</evidence>
<comment type="subcellular location">
    <subcellularLocation>
        <location evidence="2">Secreted</location>
    </subcellularLocation>
</comment>
<dbReference type="GO" id="GO:0004061">
    <property type="term" value="F:arylformamidase activity"/>
    <property type="evidence" value="ECO:0007669"/>
    <property type="project" value="InterPro"/>
</dbReference>
<keyword evidence="14" id="KW-0732">Signal</keyword>
<feature type="domain" description="Peptidase M28" evidence="15">
    <location>
        <begin position="107"/>
        <end position="328"/>
    </location>
</feature>
<dbReference type="Gene3D" id="3.40.630.10">
    <property type="entry name" value="Zn peptidases"/>
    <property type="match status" value="1"/>
</dbReference>
<evidence type="ECO:0000313" key="17">
    <source>
        <dbReference type="Proteomes" id="UP000719412"/>
    </source>
</evidence>
<dbReference type="FunFam" id="3.40.630.10:FF:000029">
    <property type="entry name" value="Glutaminyl-peptide cyclotransferase"/>
    <property type="match status" value="1"/>
</dbReference>
<dbReference type="PANTHER" id="PTHR12283">
    <property type="entry name" value="GLUTAMINYL-PEPTIDE CYCLOTRANSFERASE"/>
    <property type="match status" value="1"/>
</dbReference>
<gene>
    <name evidence="16" type="ORF">GEV33_013792</name>
</gene>
<evidence type="ECO:0000256" key="12">
    <source>
        <dbReference type="ARBA" id="ARBA00023315"/>
    </source>
</evidence>
<dbReference type="SUPFAM" id="SSF53187">
    <property type="entry name" value="Zn-dependent exopeptidases"/>
    <property type="match status" value="1"/>
</dbReference>
<evidence type="ECO:0000256" key="13">
    <source>
        <dbReference type="ARBA" id="ARBA00057903"/>
    </source>
</evidence>
<keyword evidence="12" id="KW-0012">Acyltransferase</keyword>
<dbReference type="CDD" id="cd03880">
    <property type="entry name" value="M28_QC_like"/>
    <property type="match status" value="1"/>
</dbReference>
<sequence>MIRILFKSFLVTVFVGAALCNQLRTAREQHRTQPSTNNDFRYLASLTDSNYVNKVLDNILIPRVVGTENHEKVFKYIVRELHRLKWHIEVDEFVERAPIFGDLTFKNIIATPNPDAERFVVLACHYDSKYFANAVFVGAIDSAVPCAMMLETAKSLSKELEQNKDAKVALKLFFFDGEEAFVNWGPNDSIYGAKHLAKQLHNNKTRIAGDTVTQLDRIDVLILLDLIGARNPTFSNNFENTQRWFVRLSQIERELDQMNLLKNHKRNYFQFNRPLGPIEDDHLPFLQRNVPILHLITTPFPPEWHTPRDNRDIIDMDTVNNINLILKAFISEYLHLNETIYWTGISPFKYTKVVGTDERGYWYSMNEFCAGEHGGTHFDAPYHFSKEGWKVADVPIERLIAQGATIDLSHNDTKTLLPQHLDNWVRLNGEFENNTILLVRFGWSRFWPNTTQYMGVDSEGKVNFPGLSVEAATWIAQSGKIVGVGVDTASVDPGASTDYMAHRTLSKSQIFGMENVKMVEELPAKGFTIVALPMKLKEGTGGPLRVLAVPHNFL</sequence>
<reference evidence="16" key="1">
    <citation type="journal article" date="2020" name="J Insects Food Feed">
        <title>The yellow mealworm (Tenebrio molitor) genome: a resource for the emerging insects as food and feed industry.</title>
        <authorList>
            <person name="Eriksson T."/>
            <person name="Andere A."/>
            <person name="Kelstrup H."/>
            <person name="Emery V."/>
            <person name="Picard C."/>
        </authorList>
    </citation>
    <scope>NUCLEOTIDE SEQUENCE</scope>
    <source>
        <strain evidence="16">Stoneville</strain>
        <tissue evidence="16">Whole head</tissue>
    </source>
</reference>
<keyword evidence="17" id="KW-1185">Reference proteome</keyword>
<evidence type="ECO:0000256" key="7">
    <source>
        <dbReference type="ARBA" id="ARBA00022525"/>
    </source>
</evidence>
<reference evidence="16" key="2">
    <citation type="submission" date="2021-08" db="EMBL/GenBank/DDBJ databases">
        <authorList>
            <person name="Eriksson T."/>
        </authorList>
    </citation>
    <scope>NUCLEOTIDE SEQUENCE</scope>
    <source>
        <strain evidence="16">Stoneville</strain>
        <tissue evidence="16">Whole head</tissue>
    </source>
</reference>
<proteinExistence type="inferred from homology"/>
<dbReference type="Gene3D" id="3.50.30.50">
    <property type="entry name" value="Putative cyclase"/>
    <property type="match status" value="1"/>
</dbReference>
<comment type="catalytic activity">
    <reaction evidence="1">
        <text>N-terminal L-glutaminyl-[peptide] = N-terminal 5-oxo-L-prolyl-[peptide] + NH4(+)</text>
        <dbReference type="Rhea" id="RHEA:23652"/>
        <dbReference type="Rhea" id="RHEA-COMP:11736"/>
        <dbReference type="Rhea" id="RHEA-COMP:11846"/>
        <dbReference type="ChEBI" id="CHEBI:28938"/>
        <dbReference type="ChEBI" id="CHEBI:64722"/>
        <dbReference type="ChEBI" id="CHEBI:87215"/>
        <dbReference type="EC" id="2.3.2.5"/>
    </reaction>
</comment>
<evidence type="ECO:0000313" key="16">
    <source>
        <dbReference type="EMBL" id="KAH0808998.1"/>
    </source>
</evidence>
<keyword evidence="8" id="KW-0808">Transferase</keyword>
<dbReference type="GO" id="GO:0016603">
    <property type="term" value="F:glutaminyl-peptide cyclotransferase activity"/>
    <property type="evidence" value="ECO:0007669"/>
    <property type="project" value="UniProtKB-EC"/>
</dbReference>
<comment type="caution">
    <text evidence="16">The sequence shown here is derived from an EMBL/GenBank/DDBJ whole genome shotgun (WGS) entry which is preliminary data.</text>
</comment>
<evidence type="ECO:0000256" key="2">
    <source>
        <dbReference type="ARBA" id="ARBA00004613"/>
    </source>
</evidence>
<dbReference type="InterPro" id="IPR007484">
    <property type="entry name" value="Peptidase_M28"/>
</dbReference>
<evidence type="ECO:0000256" key="6">
    <source>
        <dbReference type="ARBA" id="ARBA00016861"/>
    </source>
</evidence>
<evidence type="ECO:0000256" key="14">
    <source>
        <dbReference type="SAM" id="SignalP"/>
    </source>
</evidence>
<dbReference type="GO" id="GO:0019441">
    <property type="term" value="P:L-tryptophan catabolic process to kynurenine"/>
    <property type="evidence" value="ECO:0007669"/>
    <property type="project" value="InterPro"/>
</dbReference>